<dbReference type="GO" id="GO:0006627">
    <property type="term" value="P:protein processing involved in protein targeting to mitochondrion"/>
    <property type="evidence" value="ECO:0007669"/>
    <property type="project" value="TreeGrafter"/>
</dbReference>
<evidence type="ECO:0000313" key="8">
    <source>
        <dbReference type="Proteomes" id="UP000298663"/>
    </source>
</evidence>
<comment type="subcellular location">
    <subcellularLocation>
        <location evidence="1">Mitochondrion inner membrane</location>
    </subcellularLocation>
</comment>
<keyword evidence="3" id="KW-0378">Hydrolase</keyword>
<dbReference type="Gene3D" id="2.10.109.10">
    <property type="entry name" value="Umud Fragment, subunit A"/>
    <property type="match status" value="1"/>
</dbReference>
<feature type="domain" description="Peptidase S26" evidence="6">
    <location>
        <begin position="109"/>
        <end position="146"/>
    </location>
</feature>
<dbReference type="GO" id="GO:0004252">
    <property type="term" value="F:serine-type endopeptidase activity"/>
    <property type="evidence" value="ECO:0007669"/>
    <property type="project" value="InterPro"/>
</dbReference>
<dbReference type="GO" id="GO:0006465">
    <property type="term" value="P:signal peptide processing"/>
    <property type="evidence" value="ECO:0007669"/>
    <property type="project" value="InterPro"/>
</dbReference>
<dbReference type="PANTHER" id="PTHR12383:SF16">
    <property type="entry name" value="MITOCHONDRIAL INNER MEMBRANE PROTEASE SUBUNIT 1"/>
    <property type="match status" value="1"/>
</dbReference>
<dbReference type="CDD" id="cd06530">
    <property type="entry name" value="S26_SPase_I"/>
    <property type="match status" value="1"/>
</dbReference>
<reference evidence="7 8" key="2">
    <citation type="journal article" date="2019" name="G3 (Bethesda)">
        <title>Hybrid Assembly of the Genome of the Entomopathogenic Nematode Steinernema carpocapsae Identifies the X-Chromosome.</title>
        <authorList>
            <person name="Serra L."/>
            <person name="Macchietto M."/>
            <person name="Macias-Munoz A."/>
            <person name="McGill C.J."/>
            <person name="Rodriguez I.M."/>
            <person name="Rodriguez B."/>
            <person name="Murad R."/>
            <person name="Mortazavi A."/>
        </authorList>
    </citation>
    <scope>NUCLEOTIDE SEQUENCE [LARGE SCALE GENOMIC DNA]</scope>
    <source>
        <strain evidence="7 8">ALL</strain>
    </source>
</reference>
<evidence type="ECO:0000256" key="4">
    <source>
        <dbReference type="ARBA" id="ARBA00023128"/>
    </source>
</evidence>
<dbReference type="GO" id="GO:0042720">
    <property type="term" value="C:mitochondrial inner membrane peptidase complex"/>
    <property type="evidence" value="ECO:0007669"/>
    <property type="project" value="TreeGrafter"/>
</dbReference>
<evidence type="ECO:0000313" key="7">
    <source>
        <dbReference type="EMBL" id="TKR68665.1"/>
    </source>
</evidence>
<gene>
    <name evidence="7" type="ORF">L596_030914</name>
</gene>
<dbReference type="InterPro" id="IPR052064">
    <property type="entry name" value="Mito_IMP1_subunit"/>
</dbReference>
<reference evidence="7 8" key="1">
    <citation type="journal article" date="2015" name="Genome Biol.">
        <title>Comparative genomics of Steinernema reveals deeply conserved gene regulatory networks.</title>
        <authorList>
            <person name="Dillman A.R."/>
            <person name="Macchietto M."/>
            <person name="Porter C.F."/>
            <person name="Rogers A."/>
            <person name="Williams B."/>
            <person name="Antoshechkin I."/>
            <person name="Lee M.M."/>
            <person name="Goodwin Z."/>
            <person name="Lu X."/>
            <person name="Lewis E.E."/>
            <person name="Goodrich-Blair H."/>
            <person name="Stock S.P."/>
            <person name="Adams B.J."/>
            <person name="Sternberg P.W."/>
            <person name="Mortazavi A."/>
        </authorList>
    </citation>
    <scope>NUCLEOTIDE SEQUENCE [LARGE SCALE GENOMIC DNA]</scope>
    <source>
        <strain evidence="7 8">ALL</strain>
    </source>
</reference>
<evidence type="ECO:0000256" key="1">
    <source>
        <dbReference type="ARBA" id="ARBA00004273"/>
    </source>
</evidence>
<keyword evidence="5" id="KW-0472">Membrane</keyword>
<proteinExistence type="predicted"/>
<name>A0A4V6XVV7_STECR</name>
<evidence type="ECO:0000256" key="3">
    <source>
        <dbReference type="ARBA" id="ARBA00022801"/>
    </source>
</evidence>
<evidence type="ECO:0000256" key="2">
    <source>
        <dbReference type="ARBA" id="ARBA00022792"/>
    </source>
</evidence>
<keyword evidence="4" id="KW-0496">Mitochondrion</keyword>
<dbReference type="InterPro" id="IPR036286">
    <property type="entry name" value="LexA/Signal_pep-like_sf"/>
</dbReference>
<dbReference type="OrthoDB" id="308440at2759"/>
<protein>
    <recommendedName>
        <fullName evidence="6">Peptidase S26 domain-containing protein</fullName>
    </recommendedName>
</protein>
<dbReference type="PANTHER" id="PTHR12383">
    <property type="entry name" value="PROTEASE FAMILY S26 MITOCHONDRIAL INNER MEMBRANE PROTEASE-RELATED"/>
    <property type="match status" value="1"/>
</dbReference>
<sequence>MASSTSLLSNKTSQKAQITPIVQIHNKKTGLPKEKTLDWKNQPMDTLLYLWINYELSIGIGSSMKPLFPYFGITVQKRLNDPANEVQVGDIVCFHPPKEKLKMLKRIHKIENDGIYALGDNPCNSVDSRYFGIIPFKNVTHKTVFSMVPLRFDLSKRDYC</sequence>
<evidence type="ECO:0000259" key="6">
    <source>
        <dbReference type="Pfam" id="PF10502"/>
    </source>
</evidence>
<keyword evidence="2" id="KW-0999">Mitochondrion inner membrane</keyword>
<dbReference type="InterPro" id="IPR019533">
    <property type="entry name" value="Peptidase_S26"/>
</dbReference>
<comment type="caution">
    <text evidence="7">The sequence shown here is derived from an EMBL/GenBank/DDBJ whole genome shotgun (WGS) entry which is preliminary data.</text>
</comment>
<evidence type="ECO:0000256" key="5">
    <source>
        <dbReference type="ARBA" id="ARBA00023136"/>
    </source>
</evidence>
<dbReference type="SUPFAM" id="SSF51306">
    <property type="entry name" value="LexA/Signal peptidase"/>
    <property type="match status" value="1"/>
</dbReference>
<dbReference type="EMBL" id="AZBU02000008">
    <property type="protein sequence ID" value="TKR68665.1"/>
    <property type="molecule type" value="Genomic_DNA"/>
</dbReference>
<dbReference type="Proteomes" id="UP000298663">
    <property type="component" value="Unassembled WGS sequence"/>
</dbReference>
<dbReference type="AlphaFoldDB" id="A0A4V6XVV7"/>
<dbReference type="Pfam" id="PF10502">
    <property type="entry name" value="Peptidase_S26"/>
    <property type="match status" value="1"/>
</dbReference>
<accession>A0A4V6XVV7</accession>
<keyword evidence="8" id="KW-1185">Reference proteome</keyword>
<organism evidence="7 8">
    <name type="scientific">Steinernema carpocapsae</name>
    <name type="common">Entomopathogenic nematode</name>
    <dbReference type="NCBI Taxonomy" id="34508"/>
    <lineage>
        <taxon>Eukaryota</taxon>
        <taxon>Metazoa</taxon>
        <taxon>Ecdysozoa</taxon>
        <taxon>Nematoda</taxon>
        <taxon>Chromadorea</taxon>
        <taxon>Rhabditida</taxon>
        <taxon>Tylenchina</taxon>
        <taxon>Panagrolaimomorpha</taxon>
        <taxon>Strongyloidoidea</taxon>
        <taxon>Steinernematidae</taxon>
        <taxon>Steinernema</taxon>
    </lineage>
</organism>